<sequence length="199" mass="22837">MLYGRRKQGCRPINRALTPTSGHRILPRMPTRRFVDRFRPNIRLPDLRVPGFAAGGGRPDPILNGHFRVLIGETEVGVRQVSDLQLTDPKRTADGAAQTVTLTRAIDSDQTFYRWRRDAARSGDDRRRVRIHHLRQPWDETPAWTFTLLQAFPVRWTGPRFDAVWPELALEELELSYTTISWVLAKPKGDARDDEGNTT</sequence>
<dbReference type="InterPro" id="IPR011747">
    <property type="entry name" value="CHP02241"/>
</dbReference>
<name>A0A934QI38_9PROT</name>
<evidence type="ECO:0008006" key="3">
    <source>
        <dbReference type="Google" id="ProtNLM"/>
    </source>
</evidence>
<proteinExistence type="predicted"/>
<dbReference type="EMBL" id="NRRE01000023">
    <property type="protein sequence ID" value="MBK1697401.1"/>
    <property type="molecule type" value="Genomic_DNA"/>
</dbReference>
<protein>
    <recommendedName>
        <fullName evidence="3">Phage tail protein</fullName>
    </recommendedName>
</protein>
<dbReference type="PANTHER" id="PTHR38009:SF1">
    <property type="entry name" value="CONSERVED HYPOTHETICAL PHAGE TAIL PROTEIN"/>
    <property type="match status" value="1"/>
</dbReference>
<dbReference type="AlphaFoldDB" id="A0A934QI38"/>
<accession>A0A934QI38</accession>
<evidence type="ECO:0000313" key="1">
    <source>
        <dbReference type="EMBL" id="MBK1697401.1"/>
    </source>
</evidence>
<dbReference type="GO" id="GO:0005198">
    <property type="term" value="F:structural molecule activity"/>
    <property type="evidence" value="ECO:0007669"/>
    <property type="project" value="InterPro"/>
</dbReference>
<gene>
    <name evidence="1" type="ORF">CKO21_09080</name>
</gene>
<dbReference type="Pfam" id="PF06841">
    <property type="entry name" value="Phage_T4_gp19"/>
    <property type="match status" value="1"/>
</dbReference>
<dbReference type="Proteomes" id="UP000778970">
    <property type="component" value="Unassembled WGS sequence"/>
</dbReference>
<dbReference type="PANTHER" id="PTHR38009">
    <property type="entry name" value="CONSERVED HYPOTHETICAL PHAGE TAIL PROTEIN"/>
    <property type="match status" value="1"/>
</dbReference>
<evidence type="ECO:0000313" key="2">
    <source>
        <dbReference type="Proteomes" id="UP000778970"/>
    </source>
</evidence>
<reference evidence="1" key="2">
    <citation type="journal article" date="2020" name="Microorganisms">
        <title>Osmotic Adaptation and Compatible Solute Biosynthesis of Phototrophic Bacteria as Revealed from Genome Analyses.</title>
        <authorList>
            <person name="Imhoff J.F."/>
            <person name="Rahn T."/>
            <person name="Kunzel S."/>
            <person name="Keller A."/>
            <person name="Neulinger S.C."/>
        </authorList>
    </citation>
    <scope>NUCLEOTIDE SEQUENCE</scope>
    <source>
        <strain evidence="1">DSM 9154</strain>
    </source>
</reference>
<comment type="caution">
    <text evidence="1">The sequence shown here is derived from an EMBL/GenBank/DDBJ whole genome shotgun (WGS) entry which is preliminary data.</text>
</comment>
<reference evidence="1" key="1">
    <citation type="submission" date="2017-08" db="EMBL/GenBank/DDBJ databases">
        <authorList>
            <person name="Imhoff J.F."/>
            <person name="Rahn T."/>
            <person name="Kuenzel S."/>
            <person name="Neulinger S.C."/>
        </authorList>
    </citation>
    <scope>NUCLEOTIDE SEQUENCE</scope>
    <source>
        <strain evidence="1">DSM 9154</strain>
    </source>
</reference>
<organism evidence="1 2">
    <name type="scientific">Rhodovibrio salinarum</name>
    <dbReference type="NCBI Taxonomy" id="1087"/>
    <lineage>
        <taxon>Bacteria</taxon>
        <taxon>Pseudomonadati</taxon>
        <taxon>Pseudomonadota</taxon>
        <taxon>Alphaproteobacteria</taxon>
        <taxon>Rhodospirillales</taxon>
        <taxon>Rhodovibrionaceae</taxon>
        <taxon>Rhodovibrio</taxon>
    </lineage>
</organism>
<keyword evidence="2" id="KW-1185">Reference proteome</keyword>
<dbReference type="InterPro" id="IPR010667">
    <property type="entry name" value="Phage_T4_Gp19"/>
</dbReference>